<feature type="region of interest" description="Disordered" evidence="1">
    <location>
        <begin position="1"/>
        <end position="23"/>
    </location>
</feature>
<dbReference type="Proteomes" id="UP000887577">
    <property type="component" value="Unplaced"/>
</dbReference>
<sequence>MASSGKKEKDDAQGGEQKASSSSNKYYGNYDDWKMHVQQMTDIIYILIQELKTDQLDGQQLLEDESLAYFNLFSLLFGKIQFKREKMVNIHYGIKPELIKFLVNLFQSFDHNPLSPIQYMNSIEEIIVSQFETRDKSISMFIIVYNLFVAWIKDDKKVMSVQAVEVLLGIGFKFFTETMHDQMDVISFAKFCLSMNIEFEGEFAHLLNSGEFLRAKHIQPPVYTHYNEQPDADEYFERIDGYRFFNRTLMPDHAYFIFSALRALQRRDVNSFQNKFKIRKGMYTIIKESLKTVIELLESKQATTYDFLSMLLRDSKNVDPNEYQVWKFDRNVPSSSLQEEDYDVLKVLDIEDNYKLFISKPPPFPKALTTLSPEEMTKLSDELGFVTDAEILAHEQQYYNDNLNPSFNALVRPDIAFKT</sequence>
<feature type="compositionally biased region" description="Basic and acidic residues" evidence="1">
    <location>
        <begin position="1"/>
        <end position="12"/>
    </location>
</feature>
<accession>A0A914Z2L7</accession>
<evidence type="ECO:0000313" key="3">
    <source>
        <dbReference type="WBParaSite" id="PSU_v2.g6313.t1"/>
    </source>
</evidence>
<evidence type="ECO:0000313" key="2">
    <source>
        <dbReference type="Proteomes" id="UP000887577"/>
    </source>
</evidence>
<evidence type="ECO:0000256" key="1">
    <source>
        <dbReference type="SAM" id="MobiDB-lite"/>
    </source>
</evidence>
<proteinExistence type="predicted"/>
<dbReference type="AlphaFoldDB" id="A0A914Z2L7"/>
<organism evidence="2 3">
    <name type="scientific">Panagrolaimus superbus</name>
    <dbReference type="NCBI Taxonomy" id="310955"/>
    <lineage>
        <taxon>Eukaryota</taxon>
        <taxon>Metazoa</taxon>
        <taxon>Ecdysozoa</taxon>
        <taxon>Nematoda</taxon>
        <taxon>Chromadorea</taxon>
        <taxon>Rhabditida</taxon>
        <taxon>Tylenchina</taxon>
        <taxon>Panagrolaimomorpha</taxon>
        <taxon>Panagrolaimoidea</taxon>
        <taxon>Panagrolaimidae</taxon>
        <taxon>Panagrolaimus</taxon>
    </lineage>
</organism>
<keyword evidence="2" id="KW-1185">Reference proteome</keyword>
<dbReference type="WBParaSite" id="PSU_v2.g6313.t1">
    <property type="protein sequence ID" value="PSU_v2.g6313.t1"/>
    <property type="gene ID" value="PSU_v2.g6313"/>
</dbReference>
<reference evidence="3" key="1">
    <citation type="submission" date="2022-11" db="UniProtKB">
        <authorList>
            <consortium name="WormBaseParasite"/>
        </authorList>
    </citation>
    <scope>IDENTIFICATION</scope>
</reference>
<name>A0A914Z2L7_9BILA</name>
<protein>
    <submittedName>
        <fullName evidence="3">Uncharacterized protein</fullName>
    </submittedName>
</protein>